<gene>
    <name evidence="2" type="ORF">GCM10007047_18330</name>
</gene>
<reference evidence="2" key="2">
    <citation type="submission" date="2020-09" db="EMBL/GenBank/DDBJ databases">
        <authorList>
            <person name="Sun Q."/>
            <person name="Kim S."/>
        </authorList>
    </citation>
    <scope>NUCLEOTIDE SEQUENCE</scope>
    <source>
        <strain evidence="2">KCTC 12870</strain>
    </source>
</reference>
<sequence>MTPETENAALFGGAEIAIEHNDGTQARVKVRALPLRLIPRYLELQLADAEQALAELFLGWEADQADCLTDESILAVLLEGERINFPRAGAYVERKKARIEKVLPMVRQIEEIILRNVVERVAPEIKKEVLAELKASEPSPPERPLPSGRVTPASLPSNPSPG</sequence>
<keyword evidence="3" id="KW-1185">Reference proteome</keyword>
<evidence type="ECO:0000313" key="2">
    <source>
        <dbReference type="EMBL" id="GHC02143.1"/>
    </source>
</evidence>
<organism evidence="2 3">
    <name type="scientific">Cerasicoccus arenae</name>
    <dbReference type="NCBI Taxonomy" id="424488"/>
    <lineage>
        <taxon>Bacteria</taxon>
        <taxon>Pseudomonadati</taxon>
        <taxon>Verrucomicrobiota</taxon>
        <taxon>Opitutia</taxon>
        <taxon>Puniceicoccales</taxon>
        <taxon>Cerasicoccaceae</taxon>
        <taxon>Cerasicoccus</taxon>
    </lineage>
</organism>
<accession>A0A8J3DI64</accession>
<evidence type="ECO:0000313" key="3">
    <source>
        <dbReference type="Proteomes" id="UP000642829"/>
    </source>
</evidence>
<dbReference type="Proteomes" id="UP000642829">
    <property type="component" value="Unassembled WGS sequence"/>
</dbReference>
<dbReference type="RefSeq" id="WP_189514338.1">
    <property type="nucleotide sequence ID" value="NZ_BMXG01000010.1"/>
</dbReference>
<dbReference type="AlphaFoldDB" id="A0A8J3DI64"/>
<name>A0A8J3DI64_9BACT</name>
<comment type="caution">
    <text evidence="2">The sequence shown here is derived from an EMBL/GenBank/DDBJ whole genome shotgun (WGS) entry which is preliminary data.</text>
</comment>
<dbReference type="EMBL" id="BMXG01000010">
    <property type="protein sequence ID" value="GHC02143.1"/>
    <property type="molecule type" value="Genomic_DNA"/>
</dbReference>
<evidence type="ECO:0000256" key="1">
    <source>
        <dbReference type="SAM" id="MobiDB-lite"/>
    </source>
</evidence>
<reference evidence="2" key="1">
    <citation type="journal article" date="2014" name="Int. J. Syst. Evol. Microbiol.">
        <title>Complete genome sequence of Corynebacterium casei LMG S-19264T (=DSM 44701T), isolated from a smear-ripened cheese.</title>
        <authorList>
            <consortium name="US DOE Joint Genome Institute (JGI-PGF)"/>
            <person name="Walter F."/>
            <person name="Albersmeier A."/>
            <person name="Kalinowski J."/>
            <person name="Ruckert C."/>
        </authorList>
    </citation>
    <scope>NUCLEOTIDE SEQUENCE</scope>
    <source>
        <strain evidence="2">KCTC 12870</strain>
    </source>
</reference>
<protein>
    <submittedName>
        <fullName evidence="2">Uncharacterized protein</fullName>
    </submittedName>
</protein>
<proteinExistence type="predicted"/>
<feature type="region of interest" description="Disordered" evidence="1">
    <location>
        <begin position="132"/>
        <end position="162"/>
    </location>
</feature>